<evidence type="ECO:0000256" key="2">
    <source>
        <dbReference type="ARBA" id="ARBA00004651"/>
    </source>
</evidence>
<evidence type="ECO:0000256" key="1">
    <source>
        <dbReference type="ARBA" id="ARBA00002598"/>
    </source>
</evidence>
<comment type="function">
    <text evidence="1">Fluoride channel required for the rapid expulsion of cytoplasmic fluoride.</text>
</comment>
<feature type="transmembrane region" description="Helical" evidence="10">
    <location>
        <begin position="177"/>
        <end position="196"/>
    </location>
</feature>
<feature type="transmembrane region" description="Helical" evidence="10">
    <location>
        <begin position="46"/>
        <end position="67"/>
    </location>
</feature>
<dbReference type="PANTHER" id="PTHR28259:SF1">
    <property type="entry name" value="FLUORIDE EXPORT PROTEIN 1-RELATED"/>
    <property type="match status" value="1"/>
</dbReference>
<feature type="transmembrane region" description="Helical" evidence="10">
    <location>
        <begin position="270"/>
        <end position="290"/>
    </location>
</feature>
<feature type="transmembrane region" description="Helical" evidence="10">
    <location>
        <begin position="208"/>
        <end position="226"/>
    </location>
</feature>
<evidence type="ECO:0000256" key="8">
    <source>
        <dbReference type="ARBA" id="ARBA00035585"/>
    </source>
</evidence>
<dbReference type="Pfam" id="PF02537">
    <property type="entry name" value="CRCB"/>
    <property type="match status" value="2"/>
</dbReference>
<feature type="compositionally biased region" description="Basic and acidic residues" evidence="9">
    <location>
        <begin position="162"/>
        <end position="172"/>
    </location>
</feature>
<accession>R7QP64</accession>
<keyword evidence="6 10" id="KW-0472">Membrane</keyword>
<proteinExistence type="inferred from homology"/>
<evidence type="ECO:0000256" key="9">
    <source>
        <dbReference type="SAM" id="MobiDB-lite"/>
    </source>
</evidence>
<comment type="subcellular location">
    <subcellularLocation>
        <location evidence="2">Cell membrane</location>
        <topology evidence="2">Multi-pass membrane protein</topology>
    </subcellularLocation>
</comment>
<feature type="transmembrane region" description="Helical" evidence="10">
    <location>
        <begin position="302"/>
        <end position="326"/>
    </location>
</feature>
<dbReference type="GO" id="GO:1903425">
    <property type="term" value="F:fluoride transmembrane transporter activity"/>
    <property type="evidence" value="ECO:0007669"/>
    <property type="project" value="TreeGrafter"/>
</dbReference>
<keyword evidence="12" id="KW-1185">Reference proteome</keyword>
<feature type="transmembrane region" description="Helical" evidence="10">
    <location>
        <begin position="76"/>
        <end position="95"/>
    </location>
</feature>
<dbReference type="PANTHER" id="PTHR28259">
    <property type="entry name" value="FLUORIDE EXPORT PROTEIN 1-RELATED"/>
    <property type="match status" value="1"/>
</dbReference>
<dbReference type="KEGG" id="ccp:CHC_T00000155001"/>
<dbReference type="STRING" id="2769.R7QP64"/>
<dbReference type="Gramene" id="CDF39180">
    <property type="protein sequence ID" value="CDF39180"/>
    <property type="gene ID" value="CHC_T00000155001"/>
</dbReference>
<dbReference type="OMA" id="LQSYGFW"/>
<evidence type="ECO:0000256" key="7">
    <source>
        <dbReference type="ARBA" id="ARBA00035120"/>
    </source>
</evidence>
<feature type="transmembrane region" description="Helical" evidence="10">
    <location>
        <begin position="238"/>
        <end position="264"/>
    </location>
</feature>
<evidence type="ECO:0000256" key="3">
    <source>
        <dbReference type="ARBA" id="ARBA00022475"/>
    </source>
</evidence>
<evidence type="ECO:0000313" key="11">
    <source>
        <dbReference type="EMBL" id="CDF39180.1"/>
    </source>
</evidence>
<dbReference type="GeneID" id="17326808"/>
<comment type="similarity">
    <text evidence="7">Belongs to the fluoride channel Fluc/FEX (TC 1.A.43) family.</text>
</comment>
<feature type="transmembrane region" description="Helical" evidence="10">
    <location>
        <begin position="12"/>
        <end position="34"/>
    </location>
</feature>
<sequence>MDKTASATITNICAISIAAILGVLTRTSVNLLFGPTRTGILSVNDILFADLASNFLGCFVLGCHVVVKERVTIPEALALAISTGYAGSVTTFASWNYQIVRMFSRGLWLEALGGILVGMCLSFCAFIVGRDVGVLVLHALRRQQHHSAAPDEQERNLPSSHGNKDVSGEGSRRKQTMITLSVVCLFLAGESLTIVGAALDRGNPTRRAIWASALYAPVGATLRWRLSFFNRRMQGFPVGTFIANMIAMLYDVAIGATLILWAGASSEARLFLNASIAGLGGSLSTVSTWVGEAFAMKKSQRYMYVVTSIVCAQLLGIAVYGTTFWLRV</sequence>
<keyword evidence="5 10" id="KW-1133">Transmembrane helix</keyword>
<dbReference type="OrthoDB" id="5330at2759"/>
<evidence type="ECO:0000256" key="10">
    <source>
        <dbReference type="SAM" id="Phobius"/>
    </source>
</evidence>
<feature type="region of interest" description="Disordered" evidence="9">
    <location>
        <begin position="147"/>
        <end position="172"/>
    </location>
</feature>
<keyword evidence="4 10" id="KW-0812">Transmembrane</keyword>
<evidence type="ECO:0000256" key="5">
    <source>
        <dbReference type="ARBA" id="ARBA00022989"/>
    </source>
</evidence>
<evidence type="ECO:0000313" key="12">
    <source>
        <dbReference type="Proteomes" id="UP000012073"/>
    </source>
</evidence>
<protein>
    <recommendedName>
        <fullName evidence="13">Fluoride ion transporter CrcB</fullName>
    </recommendedName>
</protein>
<dbReference type="AlphaFoldDB" id="R7QP64"/>
<reference evidence="12" key="1">
    <citation type="journal article" date="2013" name="Proc. Natl. Acad. Sci. U.S.A.">
        <title>Genome structure and metabolic features in the red seaweed Chondrus crispus shed light on evolution of the Archaeplastida.</title>
        <authorList>
            <person name="Collen J."/>
            <person name="Porcel B."/>
            <person name="Carre W."/>
            <person name="Ball S.G."/>
            <person name="Chaparro C."/>
            <person name="Tonon T."/>
            <person name="Barbeyron T."/>
            <person name="Michel G."/>
            <person name="Noel B."/>
            <person name="Valentin K."/>
            <person name="Elias M."/>
            <person name="Artiguenave F."/>
            <person name="Arun A."/>
            <person name="Aury J.M."/>
            <person name="Barbosa-Neto J.F."/>
            <person name="Bothwell J.H."/>
            <person name="Bouget F.Y."/>
            <person name="Brillet L."/>
            <person name="Cabello-Hurtado F."/>
            <person name="Capella-Gutierrez S."/>
            <person name="Charrier B."/>
            <person name="Cladiere L."/>
            <person name="Cock J.M."/>
            <person name="Coelho S.M."/>
            <person name="Colleoni C."/>
            <person name="Czjzek M."/>
            <person name="Da Silva C."/>
            <person name="Delage L."/>
            <person name="Denoeud F."/>
            <person name="Deschamps P."/>
            <person name="Dittami S.M."/>
            <person name="Gabaldon T."/>
            <person name="Gachon C.M."/>
            <person name="Groisillier A."/>
            <person name="Herve C."/>
            <person name="Jabbari K."/>
            <person name="Katinka M."/>
            <person name="Kloareg B."/>
            <person name="Kowalczyk N."/>
            <person name="Labadie K."/>
            <person name="Leblanc C."/>
            <person name="Lopez P.J."/>
            <person name="McLachlan D.H."/>
            <person name="Meslet-Cladiere L."/>
            <person name="Moustafa A."/>
            <person name="Nehr Z."/>
            <person name="Nyvall Collen P."/>
            <person name="Panaud O."/>
            <person name="Partensky F."/>
            <person name="Poulain J."/>
            <person name="Rensing S.A."/>
            <person name="Rousvoal S."/>
            <person name="Samson G."/>
            <person name="Symeonidi A."/>
            <person name="Weissenbach J."/>
            <person name="Zambounis A."/>
            <person name="Wincker P."/>
            <person name="Boyen C."/>
        </authorList>
    </citation>
    <scope>NUCLEOTIDE SEQUENCE [LARGE SCALE GENOMIC DNA]</scope>
    <source>
        <strain evidence="12">cv. Stackhouse</strain>
    </source>
</reference>
<evidence type="ECO:0000256" key="4">
    <source>
        <dbReference type="ARBA" id="ARBA00022692"/>
    </source>
</evidence>
<dbReference type="InterPro" id="IPR003691">
    <property type="entry name" value="FluC"/>
</dbReference>
<dbReference type="Proteomes" id="UP000012073">
    <property type="component" value="Unassembled WGS sequence"/>
</dbReference>
<dbReference type="RefSeq" id="XP_005719091.1">
    <property type="nucleotide sequence ID" value="XM_005719034.1"/>
</dbReference>
<dbReference type="GO" id="GO:0005886">
    <property type="term" value="C:plasma membrane"/>
    <property type="evidence" value="ECO:0007669"/>
    <property type="project" value="UniProtKB-SubCell"/>
</dbReference>
<comment type="catalytic activity">
    <reaction evidence="8">
        <text>fluoride(in) = fluoride(out)</text>
        <dbReference type="Rhea" id="RHEA:76159"/>
        <dbReference type="ChEBI" id="CHEBI:17051"/>
    </reaction>
    <physiologicalReaction direction="left-to-right" evidence="8">
        <dbReference type="Rhea" id="RHEA:76160"/>
    </physiologicalReaction>
</comment>
<feature type="transmembrane region" description="Helical" evidence="10">
    <location>
        <begin position="107"/>
        <end position="128"/>
    </location>
</feature>
<evidence type="ECO:0008006" key="13">
    <source>
        <dbReference type="Google" id="ProtNLM"/>
    </source>
</evidence>
<dbReference type="PhylomeDB" id="R7QP64"/>
<gene>
    <name evidence="11" type="ORF">CHC_T00000155001</name>
</gene>
<dbReference type="EMBL" id="HG002009">
    <property type="protein sequence ID" value="CDF39180.1"/>
    <property type="molecule type" value="Genomic_DNA"/>
</dbReference>
<name>R7QP64_CHOCR</name>
<evidence type="ECO:0000256" key="6">
    <source>
        <dbReference type="ARBA" id="ARBA00023136"/>
    </source>
</evidence>
<keyword evidence="3" id="KW-1003">Cell membrane</keyword>
<organism evidence="11 12">
    <name type="scientific">Chondrus crispus</name>
    <name type="common">Carrageen Irish moss</name>
    <name type="synonym">Polymorpha crispa</name>
    <dbReference type="NCBI Taxonomy" id="2769"/>
    <lineage>
        <taxon>Eukaryota</taxon>
        <taxon>Rhodophyta</taxon>
        <taxon>Florideophyceae</taxon>
        <taxon>Rhodymeniophycidae</taxon>
        <taxon>Gigartinales</taxon>
        <taxon>Gigartinaceae</taxon>
        <taxon>Chondrus</taxon>
    </lineage>
</organism>